<proteinExistence type="predicted"/>
<sequence>MNVTFASASNLFVPALVLLALALGVALYLTRYPALHPRRRAALLAARTVTLLALLFASLGPLVRYSTASRERNRMLVLVDHSGSMEVRDGDASGRTRREVADSAATAIAAELSGRYDVRIAPFDASLGPIVTPAAWKQAAPARGAGETALGDALREALDRVDPDSLAALLVLSDGAVNRGEDPQRALGSAVPAFGLVTGSASDPPTTGIGGIDAPAEVVIGQPAVLTVTIRQGSRPASRGVARLSEGPRELGHAAFELPHPGSTTRVPIPFTIGERGKHFLAVKLDSLPGDPIVKNKRRLVAVNARPAKRLVPLLASAWDWDLRSFARGVESDTSWAVLRLVPSGPSAVSALGGPGASGSAPAARSGTQSLAEVLRDANVIAVRYDYRALTPERSAEILRFLERGGGVLLWVDPSNRPPAEGPLTQALGISWRDTGRSVASGATLELTPAGRAHEITLLGGDAASATATWRALPPVQVPLALNAREPGLAPLLIVRSGTEATPVLLAGKIGAGRAAVLNATGVYRWGLTASGLAGGAGVEPAFFGGLVTWLSQGAEDRAVRIQAPDLTPAERPIPLRVALSNPALARGARASVIARGRLGGTATLGPTAQGDFAGSIALPEGIYTLQGRVDRGGRILGTDSVRVAVGEQGVEFESLNADPSTLERMASRSGGSAAPLERPGPVMARLRSPEVAKARIVELDLFHNVWVFVLLILGATAEWVLRKRFHLL</sequence>
<reference evidence="2 3" key="1">
    <citation type="journal article" date="2019" name="Nat. Microbiol.">
        <title>Mediterranean grassland soil C-N compound turnover is dependent on rainfall and depth, and is mediated by genomically divergent microorganisms.</title>
        <authorList>
            <person name="Diamond S."/>
            <person name="Andeer P.F."/>
            <person name="Li Z."/>
            <person name="Crits-Christoph A."/>
            <person name="Burstein D."/>
            <person name="Anantharaman K."/>
            <person name="Lane K.R."/>
            <person name="Thomas B.C."/>
            <person name="Pan C."/>
            <person name="Northen T.R."/>
            <person name="Banfield J.F."/>
        </authorList>
    </citation>
    <scope>NUCLEOTIDE SEQUENCE [LARGE SCALE GENOMIC DNA]</scope>
    <source>
        <strain evidence="2">WS_1</strain>
    </source>
</reference>
<dbReference type="AlphaFoldDB" id="A0A538S790"/>
<dbReference type="PANTHER" id="PTHR37947">
    <property type="entry name" value="BLL2462 PROTEIN"/>
    <property type="match status" value="1"/>
</dbReference>
<dbReference type="InterPro" id="IPR036465">
    <property type="entry name" value="vWFA_dom_sf"/>
</dbReference>
<protein>
    <recommendedName>
        <fullName evidence="4">VWA domain-containing protein</fullName>
    </recommendedName>
</protein>
<dbReference type="Gene3D" id="3.40.50.880">
    <property type="match status" value="1"/>
</dbReference>
<evidence type="ECO:0008006" key="4">
    <source>
        <dbReference type="Google" id="ProtNLM"/>
    </source>
</evidence>
<dbReference type="InterPro" id="IPR029062">
    <property type="entry name" value="Class_I_gatase-like"/>
</dbReference>
<keyword evidence="1" id="KW-0472">Membrane</keyword>
<keyword evidence="1" id="KW-1133">Transmembrane helix</keyword>
<feature type="transmembrane region" description="Helical" evidence="1">
    <location>
        <begin position="41"/>
        <end position="63"/>
    </location>
</feature>
<keyword evidence="1" id="KW-0812">Transmembrane</keyword>
<feature type="transmembrane region" description="Helical" evidence="1">
    <location>
        <begin position="12"/>
        <end position="29"/>
    </location>
</feature>
<feature type="transmembrane region" description="Helical" evidence="1">
    <location>
        <begin position="702"/>
        <end position="722"/>
    </location>
</feature>
<gene>
    <name evidence="2" type="ORF">E6K71_10575</name>
</gene>
<evidence type="ECO:0000313" key="3">
    <source>
        <dbReference type="Proteomes" id="UP000316292"/>
    </source>
</evidence>
<organism evidence="2 3">
    <name type="scientific">Eiseniibacteriota bacterium</name>
    <dbReference type="NCBI Taxonomy" id="2212470"/>
    <lineage>
        <taxon>Bacteria</taxon>
        <taxon>Candidatus Eiseniibacteriota</taxon>
    </lineage>
</organism>
<name>A0A538S790_UNCEI</name>
<dbReference type="Proteomes" id="UP000316292">
    <property type="component" value="Unassembled WGS sequence"/>
</dbReference>
<dbReference type="Gene3D" id="3.40.50.410">
    <property type="entry name" value="von Willebrand factor, type A domain"/>
    <property type="match status" value="1"/>
</dbReference>
<dbReference type="EMBL" id="VBOR01000121">
    <property type="protein sequence ID" value="TMQ47221.1"/>
    <property type="molecule type" value="Genomic_DNA"/>
</dbReference>
<dbReference type="SUPFAM" id="SSF52317">
    <property type="entry name" value="Class I glutamine amidotransferase-like"/>
    <property type="match status" value="1"/>
</dbReference>
<evidence type="ECO:0000256" key="1">
    <source>
        <dbReference type="SAM" id="Phobius"/>
    </source>
</evidence>
<evidence type="ECO:0000313" key="2">
    <source>
        <dbReference type="EMBL" id="TMQ47221.1"/>
    </source>
</evidence>
<accession>A0A538S790</accession>
<comment type="caution">
    <text evidence="2">The sequence shown here is derived from an EMBL/GenBank/DDBJ whole genome shotgun (WGS) entry which is preliminary data.</text>
</comment>
<dbReference type="SUPFAM" id="SSF53300">
    <property type="entry name" value="vWA-like"/>
    <property type="match status" value="1"/>
</dbReference>
<dbReference type="PANTHER" id="PTHR37947:SF1">
    <property type="entry name" value="BLL2462 PROTEIN"/>
    <property type="match status" value="1"/>
</dbReference>